<evidence type="ECO:0000313" key="2">
    <source>
        <dbReference type="Proteomes" id="UP000234845"/>
    </source>
</evidence>
<organism evidence="1 2">
    <name type="scientific">Kineobactrum sediminis</name>
    <dbReference type="NCBI Taxonomy" id="1905677"/>
    <lineage>
        <taxon>Bacteria</taxon>
        <taxon>Pseudomonadati</taxon>
        <taxon>Pseudomonadota</taxon>
        <taxon>Gammaproteobacteria</taxon>
        <taxon>Cellvibrionales</taxon>
        <taxon>Halieaceae</taxon>
        <taxon>Kineobactrum</taxon>
    </lineage>
</organism>
<comment type="caution">
    <text evidence="1">The sequence shown here is derived from an EMBL/GenBank/DDBJ whole genome shotgun (WGS) entry which is preliminary data.</text>
</comment>
<dbReference type="AlphaFoldDB" id="A0A2N5XZK1"/>
<accession>A0A2N5XZK1</accession>
<evidence type="ECO:0000313" key="1">
    <source>
        <dbReference type="EMBL" id="PLW81587.1"/>
    </source>
</evidence>
<reference evidence="2" key="1">
    <citation type="submission" date="2017-11" db="EMBL/GenBank/DDBJ databases">
        <title>The draft genome sequence of Chromatocurvus sp. F02.</title>
        <authorList>
            <person name="Du Z.-J."/>
            <person name="Chang Y.-Q."/>
        </authorList>
    </citation>
    <scope>NUCLEOTIDE SEQUENCE [LARGE SCALE GENOMIC DNA]</scope>
    <source>
        <strain evidence="2">F02</strain>
    </source>
</reference>
<dbReference type="EMBL" id="PKLZ01000012">
    <property type="protein sequence ID" value="PLW81587.1"/>
    <property type="molecule type" value="Genomic_DNA"/>
</dbReference>
<gene>
    <name evidence="1" type="ORF">CWI75_15270</name>
</gene>
<proteinExistence type="predicted"/>
<dbReference type="Proteomes" id="UP000234845">
    <property type="component" value="Unassembled WGS sequence"/>
</dbReference>
<keyword evidence="2" id="KW-1185">Reference proteome</keyword>
<protein>
    <submittedName>
        <fullName evidence="1">Uncharacterized protein</fullName>
    </submittedName>
</protein>
<sequence length="269" mass="28987">MATGALTASAQLPLSIEELLVSERTLQLQSAVSYSNSQTLVPIPVNPGLSSAAPAFNRRQTRVTSTTSRLRYGVRPDLEINVSAVHARAEWRQPGLAGGADQYRLALGASWLVSAENRTPAVLLTAGVDVLESSWLDPDAKYHGKTGRVGATLYRSIDPLVLSLAAGYEVRGARDIAGGRLQPGNLFFLQPQVNFAVNYRVTLTGGVSVQIREREKVNDATFSLREHGTALNLGLGVLAGEHSTVFVDTRIGTSGDESAQLVLEWLYRF</sequence>
<name>A0A2N5XZK1_9GAMM</name>